<organism evidence="1 2">
    <name type="scientific">Candidatus Wildermuthbacteria bacterium RIFCSPHIGHO2_01_FULL_49_22b</name>
    <dbReference type="NCBI Taxonomy" id="1802448"/>
    <lineage>
        <taxon>Bacteria</taxon>
        <taxon>Candidatus Wildermuthiibacteriota</taxon>
    </lineage>
</organism>
<dbReference type="AlphaFoldDB" id="A0A1G2QYH2"/>
<dbReference type="STRING" id="1802448.A2672_00535"/>
<comment type="caution">
    <text evidence="1">The sequence shown here is derived from an EMBL/GenBank/DDBJ whole genome shotgun (WGS) entry which is preliminary data.</text>
</comment>
<accession>A0A1G2QYH2</accession>
<evidence type="ECO:0000313" key="2">
    <source>
        <dbReference type="Proteomes" id="UP000178065"/>
    </source>
</evidence>
<gene>
    <name evidence="1" type="ORF">A2672_00535</name>
</gene>
<protein>
    <submittedName>
        <fullName evidence="1">Uncharacterized protein</fullName>
    </submittedName>
</protein>
<name>A0A1G2QYH2_9BACT</name>
<sequence length="77" mass="8794">MEDERPVDVEAKMRLCASLGHANLFVVPIEVRPPAPRDVNRYQVRIVCQVCDERGWMGLTPTQWDVLKQDFAKGRVG</sequence>
<dbReference type="EMBL" id="MHTT01000013">
    <property type="protein sequence ID" value="OHA65507.1"/>
    <property type="molecule type" value="Genomic_DNA"/>
</dbReference>
<evidence type="ECO:0000313" key="1">
    <source>
        <dbReference type="EMBL" id="OHA65507.1"/>
    </source>
</evidence>
<reference evidence="1 2" key="1">
    <citation type="journal article" date="2016" name="Nat. Commun.">
        <title>Thousands of microbial genomes shed light on interconnected biogeochemical processes in an aquifer system.</title>
        <authorList>
            <person name="Anantharaman K."/>
            <person name="Brown C.T."/>
            <person name="Hug L.A."/>
            <person name="Sharon I."/>
            <person name="Castelle C.J."/>
            <person name="Probst A.J."/>
            <person name="Thomas B.C."/>
            <person name="Singh A."/>
            <person name="Wilkins M.J."/>
            <person name="Karaoz U."/>
            <person name="Brodie E.L."/>
            <person name="Williams K.H."/>
            <person name="Hubbard S.S."/>
            <person name="Banfield J.F."/>
        </authorList>
    </citation>
    <scope>NUCLEOTIDE SEQUENCE [LARGE SCALE GENOMIC DNA]</scope>
</reference>
<proteinExistence type="predicted"/>
<dbReference type="Proteomes" id="UP000178065">
    <property type="component" value="Unassembled WGS sequence"/>
</dbReference>